<protein>
    <submittedName>
        <fullName evidence="1">Uncharacterized protein</fullName>
    </submittedName>
</protein>
<sequence length="57" mass="6490">MGCFITIDVGKTRYFNAEMNQRLWHTGAVAWFLKNESVIVGMDPTPPFWPPSVSKNC</sequence>
<gene>
    <name evidence="1" type="ORF">FC98_GL001013</name>
</gene>
<dbReference type="AlphaFoldDB" id="A0A0R1NWY8"/>
<accession>A0A0R1NWY8</accession>
<keyword evidence="2" id="KW-1185">Reference proteome</keyword>
<proteinExistence type="predicted"/>
<evidence type="ECO:0000313" key="2">
    <source>
        <dbReference type="Proteomes" id="UP000051439"/>
    </source>
</evidence>
<reference evidence="1 2" key="1">
    <citation type="journal article" date="2015" name="Genome Announc.">
        <title>Expanding the biotechnology potential of lactobacilli through comparative genomics of 213 strains and associated genera.</title>
        <authorList>
            <person name="Sun Z."/>
            <person name="Harris H.M."/>
            <person name="McCann A."/>
            <person name="Guo C."/>
            <person name="Argimon S."/>
            <person name="Zhang W."/>
            <person name="Yang X."/>
            <person name="Jeffery I.B."/>
            <person name="Cooney J.C."/>
            <person name="Kagawa T.F."/>
            <person name="Liu W."/>
            <person name="Song Y."/>
            <person name="Salvetti E."/>
            <person name="Wrobel A."/>
            <person name="Rasinkangas P."/>
            <person name="Parkhill J."/>
            <person name="Rea M.C."/>
            <person name="O'Sullivan O."/>
            <person name="Ritari J."/>
            <person name="Douillard F.P."/>
            <person name="Paul Ross R."/>
            <person name="Yang R."/>
            <person name="Briner A.E."/>
            <person name="Felis G.E."/>
            <person name="de Vos W.M."/>
            <person name="Barrangou R."/>
            <person name="Klaenhammer T.R."/>
            <person name="Caufield P.W."/>
            <person name="Cui Y."/>
            <person name="Zhang H."/>
            <person name="O'Toole P.W."/>
        </authorList>
    </citation>
    <scope>NUCLEOTIDE SEQUENCE [LARGE SCALE GENOMIC DNA]</scope>
    <source>
        <strain evidence="1 2">DSM 19906</strain>
    </source>
</reference>
<comment type="caution">
    <text evidence="1">The sequence shown here is derived from an EMBL/GenBank/DDBJ whole genome shotgun (WGS) entry which is preliminary data.</text>
</comment>
<name>A0A0R1NWY8_9LACO</name>
<dbReference type="Proteomes" id="UP000051439">
    <property type="component" value="Unassembled WGS sequence"/>
</dbReference>
<evidence type="ECO:0000313" key="1">
    <source>
        <dbReference type="EMBL" id="KRL20968.1"/>
    </source>
</evidence>
<organism evidence="1 2">
    <name type="scientific">Lentilactobacillus kisonensis DSM 19906 = JCM 15041</name>
    <dbReference type="NCBI Taxonomy" id="1423766"/>
    <lineage>
        <taxon>Bacteria</taxon>
        <taxon>Bacillati</taxon>
        <taxon>Bacillota</taxon>
        <taxon>Bacilli</taxon>
        <taxon>Lactobacillales</taxon>
        <taxon>Lactobacillaceae</taxon>
        <taxon>Lentilactobacillus</taxon>
    </lineage>
</organism>
<dbReference type="EMBL" id="AZEB01000019">
    <property type="protein sequence ID" value="KRL20968.1"/>
    <property type="molecule type" value="Genomic_DNA"/>
</dbReference>